<dbReference type="PROSITE" id="PS50106">
    <property type="entry name" value="PDZ"/>
    <property type="match status" value="1"/>
</dbReference>
<reference evidence="3" key="3">
    <citation type="submission" date="2025-09" db="UniProtKB">
        <authorList>
            <consortium name="Ensembl"/>
        </authorList>
    </citation>
    <scope>IDENTIFICATION</scope>
    <source>
        <strain evidence="3">Hd-rR</strain>
    </source>
</reference>
<dbReference type="STRING" id="8090.ENSORLP00000039435"/>
<dbReference type="InParanoid" id="A0A3B3I6L5"/>
<feature type="region of interest" description="Disordered" evidence="1">
    <location>
        <begin position="448"/>
        <end position="491"/>
    </location>
</feature>
<feature type="compositionally biased region" description="Pro residues" evidence="1">
    <location>
        <begin position="172"/>
        <end position="183"/>
    </location>
</feature>
<evidence type="ECO:0000313" key="4">
    <source>
        <dbReference type="Proteomes" id="UP000001038"/>
    </source>
</evidence>
<dbReference type="Bgee" id="ENSORLG00000030163">
    <property type="expression patterns" value="Expressed in testis and 7 other cell types or tissues"/>
</dbReference>
<feature type="region of interest" description="Disordered" evidence="1">
    <location>
        <begin position="363"/>
        <end position="403"/>
    </location>
</feature>
<dbReference type="Gene3D" id="2.30.42.10">
    <property type="match status" value="1"/>
</dbReference>
<dbReference type="Ensembl" id="ENSORLT00000026963.1">
    <property type="protein sequence ID" value="ENSORLP00000039435.1"/>
    <property type="gene ID" value="ENSORLG00000030163.1"/>
</dbReference>
<dbReference type="PANTHER" id="PTHR46900">
    <property type="entry name" value="TYROSINE-PROTEIN PHOSPHATASE NON-RECEPTOR TYPE 13"/>
    <property type="match status" value="1"/>
</dbReference>
<dbReference type="PANTHER" id="PTHR46900:SF4">
    <property type="entry name" value="FERM AND PDZ DOMAIN CONTAINING 2"/>
    <property type="match status" value="1"/>
</dbReference>
<feature type="compositionally biased region" description="Pro residues" evidence="1">
    <location>
        <begin position="199"/>
        <end position="220"/>
    </location>
</feature>
<reference evidence="3" key="2">
    <citation type="submission" date="2025-08" db="UniProtKB">
        <authorList>
            <consortium name="Ensembl"/>
        </authorList>
    </citation>
    <scope>IDENTIFICATION</scope>
    <source>
        <strain evidence="3">Hd-rR</strain>
    </source>
</reference>
<sequence>SSQIALDFLAFLENTHEVVLKKSLSGLGFSFYISQLCSGADRCSVVRIKRLFPGQPAQESGLLREGDVILAVNNERVKDLSYQRVLFLLRGAPSTVHLLICRPVAGVLCDVDDNTLSPASVRGVRSRSLDIRLGEDYSRFLKTPDGNSEPAQVVPPVKDEDLPNTTEKNLQLPPPPPPLPTPESRPRFTSEAQANKTLPSPPRTPPSPTSPTSPPSPVSPASPASPASPSLPSSPVSASPPAPTEQQLTSGTQRTQSDEEVERRNKAEVEEAATTLSTTVMLMDISPKTGSKPLYTSGIREEADGSVTYCLMGNGLTIMEDEEYLTISSTLEPSHNLPANITPESNLSDLSSQIPRAFQNPNLSPNIPASPISFPSDSPTTCPLAHPSQPLTTQPPKAKDHPIQQGLLPSQYKAAAKNIRPTVPPPQPPSTPITAQIIASVPPCAGTSEPMLLSIAPPSPRKTQPREQPEKKRREYKDDNEEELDEEEEESRRKVCDLRFALYSNILQAGFLIYITLCSNFFP</sequence>
<dbReference type="Pfam" id="PF00595">
    <property type="entry name" value="PDZ"/>
    <property type="match status" value="1"/>
</dbReference>
<organism evidence="3 4">
    <name type="scientific">Oryzias latipes</name>
    <name type="common">Japanese rice fish</name>
    <name type="synonym">Japanese killifish</name>
    <dbReference type="NCBI Taxonomy" id="8090"/>
    <lineage>
        <taxon>Eukaryota</taxon>
        <taxon>Metazoa</taxon>
        <taxon>Chordata</taxon>
        <taxon>Craniata</taxon>
        <taxon>Vertebrata</taxon>
        <taxon>Euteleostomi</taxon>
        <taxon>Actinopterygii</taxon>
        <taxon>Neopterygii</taxon>
        <taxon>Teleostei</taxon>
        <taxon>Neoteleostei</taxon>
        <taxon>Acanthomorphata</taxon>
        <taxon>Ovalentaria</taxon>
        <taxon>Atherinomorphae</taxon>
        <taxon>Beloniformes</taxon>
        <taxon>Adrianichthyidae</taxon>
        <taxon>Oryziinae</taxon>
        <taxon>Oryzias</taxon>
    </lineage>
</organism>
<proteinExistence type="predicted"/>
<feature type="compositionally biased region" description="Low complexity" evidence="1">
    <location>
        <begin position="221"/>
        <end position="237"/>
    </location>
</feature>
<dbReference type="SMART" id="SM00228">
    <property type="entry name" value="PDZ"/>
    <property type="match status" value="1"/>
</dbReference>
<reference evidence="3 4" key="1">
    <citation type="journal article" date="2007" name="Nature">
        <title>The medaka draft genome and insights into vertebrate genome evolution.</title>
        <authorList>
            <person name="Kasahara M."/>
            <person name="Naruse K."/>
            <person name="Sasaki S."/>
            <person name="Nakatani Y."/>
            <person name="Qu W."/>
            <person name="Ahsan B."/>
            <person name="Yamada T."/>
            <person name="Nagayasu Y."/>
            <person name="Doi K."/>
            <person name="Kasai Y."/>
            <person name="Jindo T."/>
            <person name="Kobayashi D."/>
            <person name="Shimada A."/>
            <person name="Toyoda A."/>
            <person name="Kuroki Y."/>
            <person name="Fujiyama A."/>
            <person name="Sasaki T."/>
            <person name="Shimizu A."/>
            <person name="Asakawa S."/>
            <person name="Shimizu N."/>
            <person name="Hashimoto S."/>
            <person name="Yang J."/>
            <person name="Lee Y."/>
            <person name="Matsushima K."/>
            <person name="Sugano S."/>
            <person name="Sakaizumi M."/>
            <person name="Narita T."/>
            <person name="Ohishi K."/>
            <person name="Haga S."/>
            <person name="Ohta F."/>
            <person name="Nomoto H."/>
            <person name="Nogata K."/>
            <person name="Morishita T."/>
            <person name="Endo T."/>
            <person name="Shin-I T."/>
            <person name="Takeda H."/>
            <person name="Morishita S."/>
            <person name="Kohara Y."/>
        </authorList>
    </citation>
    <scope>NUCLEOTIDE SEQUENCE [LARGE SCALE GENOMIC DNA]</scope>
    <source>
        <strain evidence="3 4">Hd-rR</strain>
    </source>
</reference>
<protein>
    <recommendedName>
        <fullName evidence="2">PDZ domain-containing protein</fullName>
    </recommendedName>
</protein>
<dbReference type="InterPro" id="IPR036034">
    <property type="entry name" value="PDZ_sf"/>
</dbReference>
<dbReference type="CDD" id="cd06695">
    <property type="entry name" value="PDZ3_PTPN13_FRMPD2-like"/>
    <property type="match status" value="1"/>
</dbReference>
<dbReference type="InterPro" id="IPR052074">
    <property type="entry name" value="NonRcpt_TyrProt_Phosphatase"/>
</dbReference>
<evidence type="ECO:0000313" key="3">
    <source>
        <dbReference type="Ensembl" id="ENSORLP00000039435.1"/>
    </source>
</evidence>
<dbReference type="InterPro" id="IPR001478">
    <property type="entry name" value="PDZ"/>
</dbReference>
<dbReference type="AlphaFoldDB" id="A0A3B3I6L5"/>
<dbReference type="SUPFAM" id="SSF50156">
    <property type="entry name" value="PDZ domain-like"/>
    <property type="match status" value="1"/>
</dbReference>
<name>A0A3B3I6L5_ORYLA</name>
<feature type="compositionally biased region" description="Polar residues" evidence="1">
    <location>
        <begin position="363"/>
        <end position="381"/>
    </location>
</feature>
<feature type="domain" description="PDZ" evidence="2">
    <location>
        <begin position="17"/>
        <end position="104"/>
    </location>
</feature>
<accession>A0A3B3I6L5</accession>
<feature type="compositionally biased region" description="Acidic residues" evidence="1">
    <location>
        <begin position="478"/>
        <end position="489"/>
    </location>
</feature>
<feature type="compositionally biased region" description="Basic and acidic residues" evidence="1">
    <location>
        <begin position="464"/>
        <end position="477"/>
    </location>
</feature>
<feature type="compositionally biased region" description="Polar residues" evidence="1">
    <location>
        <begin position="245"/>
        <end position="255"/>
    </location>
</feature>
<evidence type="ECO:0000256" key="1">
    <source>
        <dbReference type="SAM" id="MobiDB-lite"/>
    </source>
</evidence>
<evidence type="ECO:0000259" key="2">
    <source>
        <dbReference type="PROSITE" id="PS50106"/>
    </source>
</evidence>
<keyword evidence="4" id="KW-1185">Reference proteome</keyword>
<feature type="region of interest" description="Disordered" evidence="1">
    <location>
        <begin position="140"/>
        <end position="269"/>
    </location>
</feature>
<dbReference type="GeneTree" id="ENSGT00940000161964"/>
<dbReference type="Proteomes" id="UP000001038">
    <property type="component" value="Chromosome 15"/>
</dbReference>